<feature type="compositionally biased region" description="Polar residues" evidence="1">
    <location>
        <begin position="65"/>
        <end position="74"/>
    </location>
</feature>
<dbReference type="EMBL" id="JXNT01000015">
    <property type="protein sequence ID" value="ODM15636.1"/>
    <property type="molecule type" value="Genomic_DNA"/>
</dbReference>
<dbReference type="Proteomes" id="UP000094569">
    <property type="component" value="Unassembled WGS sequence"/>
</dbReference>
<accession>A0A1E3B5E0</accession>
<evidence type="ECO:0000313" key="3">
    <source>
        <dbReference type="Proteomes" id="UP000094569"/>
    </source>
</evidence>
<proteinExistence type="predicted"/>
<feature type="compositionally biased region" description="Acidic residues" evidence="1">
    <location>
        <begin position="139"/>
        <end position="151"/>
    </location>
</feature>
<gene>
    <name evidence="2" type="ORF">SI65_08870</name>
</gene>
<evidence type="ECO:0000313" key="2">
    <source>
        <dbReference type="EMBL" id="ODM15636.1"/>
    </source>
</evidence>
<comment type="caution">
    <text evidence="2">The sequence shown here is derived from an EMBL/GenBank/DDBJ whole genome shotgun (WGS) entry which is preliminary data.</text>
</comment>
<dbReference type="STRING" id="573508.A0A1E3B5E0"/>
<feature type="compositionally biased region" description="Low complexity" evidence="1">
    <location>
        <begin position="400"/>
        <end position="413"/>
    </location>
</feature>
<organism evidence="2 3">
    <name type="scientific">Aspergillus cristatus</name>
    <name type="common">Chinese Fuzhuan brick tea-fermentation fungus</name>
    <name type="synonym">Eurotium cristatum</name>
    <dbReference type="NCBI Taxonomy" id="573508"/>
    <lineage>
        <taxon>Eukaryota</taxon>
        <taxon>Fungi</taxon>
        <taxon>Dikarya</taxon>
        <taxon>Ascomycota</taxon>
        <taxon>Pezizomycotina</taxon>
        <taxon>Eurotiomycetes</taxon>
        <taxon>Eurotiomycetidae</taxon>
        <taxon>Eurotiales</taxon>
        <taxon>Aspergillaceae</taxon>
        <taxon>Aspergillus</taxon>
        <taxon>Aspergillus subgen. Aspergillus</taxon>
    </lineage>
</organism>
<reference evidence="2 3" key="1">
    <citation type="journal article" date="2016" name="BMC Genomics">
        <title>Comparative genomic and transcriptomic analyses of the Fuzhuan brick tea-fermentation fungus Aspergillus cristatus.</title>
        <authorList>
            <person name="Ge Y."/>
            <person name="Wang Y."/>
            <person name="Liu Y."/>
            <person name="Tan Y."/>
            <person name="Ren X."/>
            <person name="Zhang X."/>
            <person name="Hyde K.D."/>
            <person name="Liu Y."/>
            <person name="Liu Z."/>
        </authorList>
    </citation>
    <scope>NUCLEOTIDE SEQUENCE [LARGE SCALE GENOMIC DNA]</scope>
    <source>
        <strain evidence="2 3">GZAAS20.1005</strain>
    </source>
</reference>
<dbReference type="VEuPathDB" id="FungiDB:SI65_08870"/>
<feature type="compositionally biased region" description="Low complexity" evidence="1">
    <location>
        <begin position="50"/>
        <end position="64"/>
    </location>
</feature>
<protein>
    <submittedName>
        <fullName evidence="2">Uncharacterized protein</fullName>
    </submittedName>
</protein>
<evidence type="ECO:0000256" key="1">
    <source>
        <dbReference type="SAM" id="MobiDB-lite"/>
    </source>
</evidence>
<name>A0A1E3B5E0_ASPCR</name>
<feature type="region of interest" description="Disordered" evidence="1">
    <location>
        <begin position="392"/>
        <end position="428"/>
    </location>
</feature>
<feature type="region of interest" description="Disordered" evidence="1">
    <location>
        <begin position="137"/>
        <end position="162"/>
    </location>
</feature>
<sequence>MSSQRDSCEGSLRLNRESARLMYEDIAKLNPFYEVYEDFWHTESEESSLTFSSRGSSDSARSPSLTSITSSQDSFRPLEVSPSPSIRHFRSHLDLHETKRLQVFLHEGSEHQPIYGEYGGQSSQFAALDYTDKVKQPIEEPEDDSDSDELEPDLRPKVHPSKYPHKKLFGQDGWLGCSTDVHALPLEKRTSMMFKDIGKKIKKQVGEIADDMAKAYPNRLSSVPLRRSKSSLNLAARVSLDPATQSKLYSDLEVMICLSANDFLVQQHGEGRLSAESIKKINSFWGSKNRPQVVEFHFDQATQRRLINDNLRTLRFNGECSTNPIRLVTNMNNWKALAKDMSVRTFCVPDSVIRKHLHDIHEILDMLDAPRETFLDFEELQVRTLSLMKDQSYRSGSDNSTLSGSRTSKTSSSIRCSEDSRRMYRTKC</sequence>
<dbReference type="AlphaFoldDB" id="A0A1E3B5E0"/>
<dbReference type="OrthoDB" id="5229017at2759"/>
<feature type="region of interest" description="Disordered" evidence="1">
    <location>
        <begin position="50"/>
        <end position="81"/>
    </location>
</feature>
<keyword evidence="3" id="KW-1185">Reference proteome</keyword>